<dbReference type="PANTHER" id="PTHR37984">
    <property type="entry name" value="PROTEIN CBG26694"/>
    <property type="match status" value="1"/>
</dbReference>
<feature type="domain" description="Integrase catalytic" evidence="1">
    <location>
        <begin position="1"/>
        <end position="81"/>
    </location>
</feature>
<name>A0A9P6GWZ0_9MICR</name>
<dbReference type="InterPro" id="IPR050951">
    <property type="entry name" value="Retrovirus_Pol_polyprotein"/>
</dbReference>
<keyword evidence="3" id="KW-1185">Reference proteome</keyword>
<dbReference type="OrthoDB" id="3929326at2759"/>
<evidence type="ECO:0000313" key="3">
    <source>
        <dbReference type="Proteomes" id="UP000740883"/>
    </source>
</evidence>
<protein>
    <submittedName>
        <fullName evidence="2">Gag-Pol polyprotein</fullName>
    </submittedName>
</protein>
<dbReference type="GO" id="GO:0003676">
    <property type="term" value="F:nucleic acid binding"/>
    <property type="evidence" value="ECO:0007669"/>
    <property type="project" value="InterPro"/>
</dbReference>
<dbReference type="EMBL" id="SBJO01000285">
    <property type="protein sequence ID" value="KAF9761647.1"/>
    <property type="molecule type" value="Genomic_DNA"/>
</dbReference>
<organism evidence="2 3">
    <name type="scientific">Nosema granulosis</name>
    <dbReference type="NCBI Taxonomy" id="83296"/>
    <lineage>
        <taxon>Eukaryota</taxon>
        <taxon>Fungi</taxon>
        <taxon>Fungi incertae sedis</taxon>
        <taxon>Microsporidia</taxon>
        <taxon>Nosematidae</taxon>
        <taxon>Nosema</taxon>
    </lineage>
</organism>
<sequence>MSEHNIKHITSSAYNPTGNSVVERMNQTIGNSLRCLRSTPLKEAVDKTSKGICYSYHQTLGCSPFEALHNKNPFNSKIKVNSNRQTILRNKIKQAEKDLKRTNRNRLPHIYNPGDMVYIKCPFYDKMEVRWQGPFPVETMDTKRNYAIIRKNKRQERVNVNVKRLRPLKHR</sequence>
<evidence type="ECO:0000313" key="2">
    <source>
        <dbReference type="EMBL" id="KAF9761647.1"/>
    </source>
</evidence>
<dbReference type="SUPFAM" id="SSF53098">
    <property type="entry name" value="Ribonuclease H-like"/>
    <property type="match status" value="1"/>
</dbReference>
<proteinExistence type="predicted"/>
<comment type="caution">
    <text evidence="2">The sequence shown here is derived from an EMBL/GenBank/DDBJ whole genome shotgun (WGS) entry which is preliminary data.</text>
</comment>
<dbReference type="InterPro" id="IPR001584">
    <property type="entry name" value="Integrase_cat-core"/>
</dbReference>
<dbReference type="AlphaFoldDB" id="A0A9P6GWZ0"/>
<gene>
    <name evidence="2" type="primary">pol_129</name>
    <name evidence="2" type="ORF">NGRA_2492</name>
</gene>
<accession>A0A9P6GWZ0</accession>
<dbReference type="GO" id="GO:0005634">
    <property type="term" value="C:nucleus"/>
    <property type="evidence" value="ECO:0007669"/>
    <property type="project" value="UniProtKB-ARBA"/>
</dbReference>
<dbReference type="PROSITE" id="PS50994">
    <property type="entry name" value="INTEGRASE"/>
    <property type="match status" value="1"/>
</dbReference>
<dbReference type="InterPro" id="IPR036397">
    <property type="entry name" value="RNaseH_sf"/>
</dbReference>
<dbReference type="Proteomes" id="UP000740883">
    <property type="component" value="Unassembled WGS sequence"/>
</dbReference>
<reference evidence="2 3" key="1">
    <citation type="journal article" date="2020" name="Genome Biol. Evol.">
        <title>Comparative genomics of strictly vertically transmitted, feminizing microsporidia endosymbionts of amphipod crustaceans.</title>
        <authorList>
            <person name="Cormier A."/>
            <person name="Chebbi M.A."/>
            <person name="Giraud I."/>
            <person name="Wattier R."/>
            <person name="Teixeira M."/>
            <person name="Gilbert C."/>
            <person name="Rigaud T."/>
            <person name="Cordaux R."/>
        </authorList>
    </citation>
    <scope>NUCLEOTIDE SEQUENCE [LARGE SCALE GENOMIC DNA]</scope>
    <source>
        <strain evidence="2 3">Ou3-Ou53</strain>
    </source>
</reference>
<evidence type="ECO:0000259" key="1">
    <source>
        <dbReference type="PROSITE" id="PS50994"/>
    </source>
</evidence>
<dbReference type="InterPro" id="IPR012337">
    <property type="entry name" value="RNaseH-like_sf"/>
</dbReference>
<dbReference type="PANTHER" id="PTHR37984:SF5">
    <property type="entry name" value="PROTEIN NYNRIN-LIKE"/>
    <property type="match status" value="1"/>
</dbReference>
<dbReference type="GO" id="GO:0015074">
    <property type="term" value="P:DNA integration"/>
    <property type="evidence" value="ECO:0007669"/>
    <property type="project" value="InterPro"/>
</dbReference>
<dbReference type="Gene3D" id="3.30.420.10">
    <property type="entry name" value="Ribonuclease H-like superfamily/Ribonuclease H"/>
    <property type="match status" value="1"/>
</dbReference>